<sequence>MSDIDDVFALLGFGKMQYIVLFACLVMQMWITNEQMGIAVVIAGASCELEIVDYRVAWLMACNFGSQMLSCYMWGELSDGFGRRRVILIAGLTAILLSLLSACMPEFWSFLVLRTLQGFFISGSLVCTMTYLSEFTKVSLRPRVQNIMSYAIGLSLIYVPSLAGVLLPLEMEPIGGWRILLICNQIPGILGLISLIFLPESPKYCLSTGNPEKAMNIMEKVCRLNKGKDVTLASLGVDSLTQPRLRPSQMVKDRCHDTKNLMTTHARFMCIFFFIFFSLSGIAFALPIWMLRIRVLVSHFEEPQTICDHLKGVRPERSQECELGFKEMMDPIIHGFVVLGLFVLTSVLLICLKRRIVIVTYTVVAIAGCVALNFMKHPDLILASFFAIIDPPLCSIRLAGSLLIDLVPTHLRGKAFALISMLGRCGVLITSLYVGYTLTHSCLVTFNLLILILLGKQLLSLKMYILPKENPQFAAYWCCCYQRMLKLEV</sequence>
<dbReference type="RefSeq" id="XP_044314175.1">
    <property type="nucleotide sequence ID" value="XM_044458240.1"/>
</dbReference>
<evidence type="ECO:0000313" key="9">
    <source>
        <dbReference type="EnsemblMetazoa" id="XP_044314175.1"/>
    </source>
</evidence>
<dbReference type="Gene3D" id="1.20.1250.20">
    <property type="entry name" value="MFS general substrate transporter like domains"/>
    <property type="match status" value="1"/>
</dbReference>
<keyword evidence="5 7" id="KW-1133">Transmembrane helix</keyword>
<reference evidence="9" key="2">
    <citation type="submission" date="2025-05" db="UniProtKB">
        <authorList>
            <consortium name="EnsemblMetazoa"/>
        </authorList>
    </citation>
    <scope>IDENTIFICATION</scope>
</reference>
<keyword evidence="6 7" id="KW-0472">Membrane</keyword>
<dbReference type="SUPFAM" id="SSF103473">
    <property type="entry name" value="MFS general substrate transporter"/>
    <property type="match status" value="1"/>
</dbReference>
<evidence type="ECO:0000256" key="7">
    <source>
        <dbReference type="SAM" id="Phobius"/>
    </source>
</evidence>
<evidence type="ECO:0000256" key="3">
    <source>
        <dbReference type="ARBA" id="ARBA00022448"/>
    </source>
</evidence>
<organism evidence="9 10">
    <name type="scientific">Drosophila rhopaloa</name>
    <name type="common">Fruit fly</name>
    <dbReference type="NCBI Taxonomy" id="1041015"/>
    <lineage>
        <taxon>Eukaryota</taxon>
        <taxon>Metazoa</taxon>
        <taxon>Ecdysozoa</taxon>
        <taxon>Arthropoda</taxon>
        <taxon>Hexapoda</taxon>
        <taxon>Insecta</taxon>
        <taxon>Pterygota</taxon>
        <taxon>Neoptera</taxon>
        <taxon>Endopterygota</taxon>
        <taxon>Diptera</taxon>
        <taxon>Brachycera</taxon>
        <taxon>Muscomorpha</taxon>
        <taxon>Ephydroidea</taxon>
        <taxon>Drosophilidae</taxon>
        <taxon>Drosophila</taxon>
        <taxon>Sophophora</taxon>
    </lineage>
</organism>
<feature type="transmembrane region" description="Helical" evidence="7">
    <location>
        <begin position="86"/>
        <end position="110"/>
    </location>
</feature>
<feature type="transmembrane region" description="Helical" evidence="7">
    <location>
        <begin position="358"/>
        <end position="375"/>
    </location>
</feature>
<protein>
    <recommendedName>
        <fullName evidence="8">Major facilitator superfamily (MFS) profile domain-containing protein</fullName>
    </recommendedName>
</protein>
<feature type="domain" description="Major facilitator superfamily (MFS) profile" evidence="8">
    <location>
        <begin position="7"/>
        <end position="472"/>
    </location>
</feature>
<dbReference type="Pfam" id="PF00083">
    <property type="entry name" value="Sugar_tr"/>
    <property type="match status" value="1"/>
</dbReference>
<evidence type="ECO:0000256" key="4">
    <source>
        <dbReference type="ARBA" id="ARBA00022692"/>
    </source>
</evidence>
<dbReference type="InterPro" id="IPR005828">
    <property type="entry name" value="MFS_sugar_transport-like"/>
</dbReference>
<dbReference type="EnsemblMetazoa" id="XM_044458240.1">
    <property type="protein sequence ID" value="XP_044314175.1"/>
    <property type="gene ID" value="LOC108053570"/>
</dbReference>
<keyword evidence="3" id="KW-0813">Transport</keyword>
<feature type="transmembrane region" description="Helical" evidence="7">
    <location>
        <begin position="147"/>
        <end position="167"/>
    </location>
</feature>
<accession>A0ABM5J5S3</accession>
<name>A0ABM5J5S3_DRORH</name>
<dbReference type="PANTHER" id="PTHR23511:SF37">
    <property type="entry name" value="MAJOR FACILITATOR SUPERFAMILY (MFS) PROFILE DOMAIN-CONTAINING PROTEIN-RELATED"/>
    <property type="match status" value="1"/>
</dbReference>
<dbReference type="GeneID" id="108053570"/>
<evidence type="ECO:0000259" key="8">
    <source>
        <dbReference type="PROSITE" id="PS50850"/>
    </source>
</evidence>
<evidence type="ECO:0000256" key="5">
    <source>
        <dbReference type="ARBA" id="ARBA00022989"/>
    </source>
</evidence>
<dbReference type="InterPro" id="IPR036259">
    <property type="entry name" value="MFS_trans_sf"/>
</dbReference>
<comment type="similarity">
    <text evidence="2">Belongs to the major facilitator superfamily.</text>
</comment>
<dbReference type="InterPro" id="IPR020846">
    <property type="entry name" value="MFS_dom"/>
</dbReference>
<keyword evidence="10" id="KW-1185">Reference proteome</keyword>
<feature type="transmembrane region" description="Helical" evidence="7">
    <location>
        <begin position="7"/>
        <end position="31"/>
    </location>
</feature>
<dbReference type="PANTHER" id="PTHR23511">
    <property type="entry name" value="SYNAPTIC VESICLE GLYCOPROTEIN 2"/>
    <property type="match status" value="1"/>
</dbReference>
<reference evidence="10" key="1">
    <citation type="journal article" date="2021" name="Elife">
        <title>Highly contiguous assemblies of 101 drosophilid genomes.</title>
        <authorList>
            <person name="Kim B.Y."/>
            <person name="Wang J.R."/>
            <person name="Miller D.E."/>
            <person name="Barmina O."/>
            <person name="Delaney E."/>
            <person name="Thompson A."/>
            <person name="Comeault A.A."/>
            <person name="Peede D."/>
            <person name="D'Agostino E.R."/>
            <person name="Pelaez J."/>
            <person name="Aguilar J.M."/>
            <person name="Haji D."/>
            <person name="Matsunaga T."/>
            <person name="Armstrong E.E."/>
            <person name="Zych M."/>
            <person name="Ogawa Y."/>
            <person name="Stamenkovic-Radak M."/>
            <person name="Jelic M."/>
            <person name="Veselinovic M.S."/>
            <person name="Tanaskovic M."/>
            <person name="Eric P."/>
            <person name="Gao J.J."/>
            <person name="Katoh T.K."/>
            <person name="Toda M.J."/>
            <person name="Watabe H."/>
            <person name="Watada M."/>
            <person name="Davis J.S."/>
            <person name="Moyle L.C."/>
            <person name="Manoli G."/>
            <person name="Bertolini E."/>
            <person name="Kostal V."/>
            <person name="Hawley R.S."/>
            <person name="Takahashi A."/>
            <person name="Jones C.D."/>
            <person name="Price D.K."/>
            <person name="Whiteman N."/>
            <person name="Kopp A."/>
            <person name="Matute D.R."/>
            <person name="Petrov D.A."/>
        </authorList>
    </citation>
    <scope>NUCLEOTIDE SEQUENCE [LARGE SCALE GENOMIC DNA]</scope>
</reference>
<evidence type="ECO:0000256" key="1">
    <source>
        <dbReference type="ARBA" id="ARBA00004141"/>
    </source>
</evidence>
<evidence type="ECO:0000256" key="6">
    <source>
        <dbReference type="ARBA" id="ARBA00023136"/>
    </source>
</evidence>
<proteinExistence type="inferred from homology"/>
<dbReference type="Proteomes" id="UP001652680">
    <property type="component" value="Unassembled WGS sequence"/>
</dbReference>
<feature type="transmembrane region" description="Helical" evidence="7">
    <location>
        <begin position="268"/>
        <end position="290"/>
    </location>
</feature>
<keyword evidence="4 7" id="KW-0812">Transmembrane</keyword>
<comment type="subcellular location">
    <subcellularLocation>
        <location evidence="1">Membrane</location>
        <topology evidence="1">Multi-pass membrane protein</topology>
    </subcellularLocation>
</comment>
<dbReference type="PROSITE" id="PS50850">
    <property type="entry name" value="MFS"/>
    <property type="match status" value="1"/>
</dbReference>
<feature type="transmembrane region" description="Helical" evidence="7">
    <location>
        <begin position="442"/>
        <end position="459"/>
    </location>
</feature>
<feature type="transmembrane region" description="Helical" evidence="7">
    <location>
        <begin position="332"/>
        <end position="351"/>
    </location>
</feature>
<evidence type="ECO:0000256" key="2">
    <source>
        <dbReference type="ARBA" id="ARBA00008335"/>
    </source>
</evidence>
<evidence type="ECO:0000313" key="10">
    <source>
        <dbReference type="Proteomes" id="UP001652680"/>
    </source>
</evidence>
<feature type="transmembrane region" description="Helical" evidence="7">
    <location>
        <begin position="116"/>
        <end position="135"/>
    </location>
</feature>